<gene>
    <name evidence="3" type="ORF">DDZ16_10880</name>
</gene>
<dbReference type="EMBL" id="QEWP01000007">
    <property type="protein sequence ID" value="PWD99499.1"/>
    <property type="molecule type" value="Genomic_DNA"/>
</dbReference>
<reference evidence="3 4" key="1">
    <citation type="submission" date="2018-05" db="EMBL/GenBank/DDBJ databases">
        <title>Marinilabilia rubrum sp. nov., isolated from saltern sediment.</title>
        <authorList>
            <person name="Zhang R."/>
        </authorList>
    </citation>
    <scope>NUCLEOTIDE SEQUENCE [LARGE SCALE GENOMIC DNA]</scope>
    <source>
        <strain evidence="3 4">WTE16</strain>
    </source>
</reference>
<evidence type="ECO:0000313" key="4">
    <source>
        <dbReference type="Proteomes" id="UP000244956"/>
    </source>
</evidence>
<dbReference type="AlphaFoldDB" id="A0A2U2B8V0"/>
<organism evidence="3 4">
    <name type="scientific">Marinilabilia rubra</name>
    <dbReference type="NCBI Taxonomy" id="2162893"/>
    <lineage>
        <taxon>Bacteria</taxon>
        <taxon>Pseudomonadati</taxon>
        <taxon>Bacteroidota</taxon>
        <taxon>Bacteroidia</taxon>
        <taxon>Marinilabiliales</taxon>
        <taxon>Marinilabiliaceae</taxon>
        <taxon>Marinilabilia</taxon>
    </lineage>
</organism>
<feature type="signal peptide" evidence="1">
    <location>
        <begin position="1"/>
        <end position="23"/>
    </location>
</feature>
<dbReference type="NCBIfam" id="TIGR04183">
    <property type="entry name" value="Por_Secre_tail"/>
    <property type="match status" value="1"/>
</dbReference>
<protein>
    <recommendedName>
        <fullName evidence="2">Secretion system C-terminal sorting domain-containing protein</fullName>
    </recommendedName>
</protein>
<sequence>MGTIKFFLIFAFALALSYSSAQTVVKMDMPLQADQPLKVVALFDEEIPEGIPVVLGLMGYDVEGGITPYQYEWILNDEIVSTSDVMIFTPAKGDALSLNVIDNNKCRATTSFNLKVASLRQAANTDAIEGINIYPTVVRDYIQVDFEPIAGNQALIRIFNMQGKLIHHESTPHSSRLNVNLSAGTYFVSVRIGDLHKVEKILAR</sequence>
<dbReference type="RefSeq" id="WP_109264495.1">
    <property type="nucleotide sequence ID" value="NZ_QEWP01000007.1"/>
</dbReference>
<comment type="caution">
    <text evidence="3">The sequence shown here is derived from an EMBL/GenBank/DDBJ whole genome shotgun (WGS) entry which is preliminary data.</text>
</comment>
<feature type="domain" description="Secretion system C-terminal sorting" evidence="2">
    <location>
        <begin position="133"/>
        <end position="201"/>
    </location>
</feature>
<keyword evidence="1" id="KW-0732">Signal</keyword>
<proteinExistence type="predicted"/>
<keyword evidence="4" id="KW-1185">Reference proteome</keyword>
<name>A0A2U2B8V0_9BACT</name>
<evidence type="ECO:0000259" key="2">
    <source>
        <dbReference type="Pfam" id="PF18962"/>
    </source>
</evidence>
<accession>A0A2U2B8V0</accession>
<evidence type="ECO:0000256" key="1">
    <source>
        <dbReference type="SAM" id="SignalP"/>
    </source>
</evidence>
<feature type="chain" id="PRO_5015464393" description="Secretion system C-terminal sorting domain-containing protein" evidence="1">
    <location>
        <begin position="24"/>
        <end position="204"/>
    </location>
</feature>
<dbReference type="OrthoDB" id="1122386at2"/>
<dbReference type="Pfam" id="PF18962">
    <property type="entry name" value="Por_Secre_tail"/>
    <property type="match status" value="1"/>
</dbReference>
<evidence type="ECO:0000313" key="3">
    <source>
        <dbReference type="EMBL" id="PWD99499.1"/>
    </source>
</evidence>
<dbReference type="Proteomes" id="UP000244956">
    <property type="component" value="Unassembled WGS sequence"/>
</dbReference>
<dbReference type="InterPro" id="IPR026444">
    <property type="entry name" value="Secre_tail"/>
</dbReference>